<feature type="compositionally biased region" description="Low complexity" evidence="3">
    <location>
        <begin position="406"/>
        <end position="417"/>
    </location>
</feature>
<accession>A0AAV2J8V1</accession>
<evidence type="ECO:0000256" key="3">
    <source>
        <dbReference type="SAM" id="MobiDB-lite"/>
    </source>
</evidence>
<evidence type="ECO:0000313" key="4">
    <source>
        <dbReference type="EMBL" id="CAL1574036.1"/>
    </source>
</evidence>
<evidence type="ECO:0008006" key="6">
    <source>
        <dbReference type="Google" id="ProtNLM"/>
    </source>
</evidence>
<evidence type="ECO:0000313" key="5">
    <source>
        <dbReference type="Proteomes" id="UP001497482"/>
    </source>
</evidence>
<dbReference type="AlphaFoldDB" id="A0AAV2J8V1"/>
<comment type="similarity">
    <text evidence="1">Belongs to the dapper family.</text>
</comment>
<gene>
    <name evidence="4" type="ORF">KC01_LOCUS5816</name>
</gene>
<dbReference type="PANTHER" id="PTHR15919:SF1">
    <property type="entry name" value="DAPPER HOMOLOG 3"/>
    <property type="match status" value="1"/>
</dbReference>
<feature type="compositionally biased region" description="Low complexity" evidence="3">
    <location>
        <begin position="561"/>
        <end position="578"/>
    </location>
</feature>
<feature type="compositionally biased region" description="Low complexity" evidence="3">
    <location>
        <begin position="593"/>
        <end position="605"/>
    </location>
</feature>
<feature type="region of interest" description="Disordered" evidence="3">
    <location>
        <begin position="210"/>
        <end position="250"/>
    </location>
</feature>
<feature type="compositionally biased region" description="Polar residues" evidence="3">
    <location>
        <begin position="379"/>
        <end position="393"/>
    </location>
</feature>
<feature type="region of interest" description="Disordered" evidence="3">
    <location>
        <begin position="322"/>
        <end position="354"/>
    </location>
</feature>
<dbReference type="PANTHER" id="PTHR15919">
    <property type="entry name" value="DAPPER-RELATED"/>
    <property type="match status" value="1"/>
</dbReference>
<reference evidence="4 5" key="1">
    <citation type="submission" date="2024-04" db="EMBL/GenBank/DDBJ databases">
        <authorList>
            <person name="Waldvogel A.-M."/>
            <person name="Schoenle A."/>
        </authorList>
    </citation>
    <scope>NUCLEOTIDE SEQUENCE [LARGE SCALE GENOMIC DNA]</scope>
</reference>
<feature type="compositionally biased region" description="Basic and acidic residues" evidence="3">
    <location>
        <begin position="449"/>
        <end position="461"/>
    </location>
</feature>
<organism evidence="4 5">
    <name type="scientific">Knipowitschia caucasica</name>
    <name type="common">Caucasian dwarf goby</name>
    <name type="synonym">Pomatoschistus caucasicus</name>
    <dbReference type="NCBI Taxonomy" id="637954"/>
    <lineage>
        <taxon>Eukaryota</taxon>
        <taxon>Metazoa</taxon>
        <taxon>Chordata</taxon>
        <taxon>Craniata</taxon>
        <taxon>Vertebrata</taxon>
        <taxon>Euteleostomi</taxon>
        <taxon>Actinopterygii</taxon>
        <taxon>Neopterygii</taxon>
        <taxon>Teleostei</taxon>
        <taxon>Neoteleostei</taxon>
        <taxon>Acanthomorphata</taxon>
        <taxon>Gobiaria</taxon>
        <taxon>Gobiiformes</taxon>
        <taxon>Gobioidei</taxon>
        <taxon>Gobiidae</taxon>
        <taxon>Gobiinae</taxon>
        <taxon>Knipowitschia</taxon>
    </lineage>
</organism>
<feature type="region of interest" description="Disordered" evidence="3">
    <location>
        <begin position="370"/>
        <end position="610"/>
    </location>
</feature>
<evidence type="ECO:0000256" key="1">
    <source>
        <dbReference type="ARBA" id="ARBA00010807"/>
    </source>
</evidence>
<keyword evidence="5" id="KW-1185">Reference proteome</keyword>
<dbReference type="EMBL" id="OZ035833">
    <property type="protein sequence ID" value="CAL1574036.1"/>
    <property type="molecule type" value="Genomic_DNA"/>
</dbReference>
<sequence>MFPFKEERSRNKERLESSLAALCELELLKQRQESRVLSALCLGDSGGMSPGRAACWSALCGSGSAAGAGFGKDARMDQDDGSGMRISSLQCTPWGIMASLEQHVAQMTMNPEVKLADFPTALDVSPKPAEISLPKEDTLPVEAFHQRFPRSLSAPNGNTPDPEPRDTWLSDLARSTMFADALAELKSLEQGQEGNQQAQKAETYIFGLIQRKTLPPRPSKPRTSLAPDARVARQSSLCRKEDQHSPKQVIPEIPSPHLVQVPDRIPPLAVHNSEQDRFQAYIDEPPPPYHHLPQNGQHQSFHKPKQVPNRSISLEYPSCRVIPNQADSSNSEHDSLQNFQGVPKPQQPPPPEEHLVNAEYIPAQPCRASTRAYAHPQHHQSSGKASKPNRSTYSPERSHHHHHQEQQPAQSQPSRSRSSTKKCEKNGVPARKQGKKASRSQSENSLQRAPERKYNTVERDGAGSGSGSRGSRGSQSKSKKQNQQHSNGNCRRWQSSLELSQDEADQPHGQSQPPPNNHRDQCSKRTRKSRPVQPTYAYPNHNLVHHHHHHRHVGYQHQGESESSTSEADSPDSSSMSSDSDESGGLVWPQQHPPTAVTAATASSGAPGGPLQQKAFVKIKASHALKKKILRFRTGSLKVMTTV</sequence>
<dbReference type="Proteomes" id="UP001497482">
    <property type="component" value="Chromosome 11"/>
</dbReference>
<protein>
    <recommendedName>
        <fullName evidence="6">Dishevelled-binding antagonist of beta-catenin 3</fullName>
    </recommendedName>
</protein>
<dbReference type="Pfam" id="PF15268">
    <property type="entry name" value="Dapper"/>
    <property type="match status" value="1"/>
</dbReference>
<dbReference type="GO" id="GO:0005737">
    <property type="term" value="C:cytoplasm"/>
    <property type="evidence" value="ECO:0007669"/>
    <property type="project" value="TreeGrafter"/>
</dbReference>
<proteinExistence type="inferred from homology"/>
<dbReference type="InterPro" id="IPR024843">
    <property type="entry name" value="Dapper"/>
</dbReference>
<feature type="region of interest" description="Disordered" evidence="3">
    <location>
        <begin position="148"/>
        <end position="168"/>
    </location>
</feature>
<dbReference type="GO" id="GO:0090090">
    <property type="term" value="P:negative regulation of canonical Wnt signaling pathway"/>
    <property type="evidence" value="ECO:0007669"/>
    <property type="project" value="TreeGrafter"/>
</dbReference>
<feature type="compositionally biased region" description="Basic residues" evidence="3">
    <location>
        <begin position="543"/>
        <end position="554"/>
    </location>
</feature>
<evidence type="ECO:0000256" key="2">
    <source>
        <dbReference type="ARBA" id="ARBA00023054"/>
    </source>
</evidence>
<name>A0AAV2J8V1_KNICA</name>
<keyword evidence="2" id="KW-0175">Coiled coil</keyword>
<feature type="region of interest" description="Disordered" evidence="3">
    <location>
        <begin position="280"/>
        <end position="307"/>
    </location>
</feature>